<protein>
    <submittedName>
        <fullName evidence="7">DNA repair protein RadC</fullName>
    </submittedName>
</protein>
<dbReference type="PANTHER" id="PTHR30471:SF3">
    <property type="entry name" value="UPF0758 PROTEIN YEES-RELATED"/>
    <property type="match status" value="1"/>
</dbReference>
<dbReference type="Gene3D" id="3.40.140.10">
    <property type="entry name" value="Cytidine Deaminase, domain 2"/>
    <property type="match status" value="1"/>
</dbReference>
<keyword evidence="8" id="KW-1185">Reference proteome</keyword>
<dbReference type="PANTHER" id="PTHR30471">
    <property type="entry name" value="DNA REPAIR PROTEIN RADC"/>
    <property type="match status" value="1"/>
</dbReference>
<keyword evidence="5" id="KW-0482">Metalloprotease</keyword>
<organism evidence="7 8">
    <name type="scientific">Billgrantia campisalis</name>
    <dbReference type="NCBI Taxonomy" id="74661"/>
    <lineage>
        <taxon>Bacteria</taxon>
        <taxon>Pseudomonadati</taxon>
        <taxon>Pseudomonadota</taxon>
        <taxon>Gammaproteobacteria</taxon>
        <taxon>Oceanospirillales</taxon>
        <taxon>Halomonadaceae</taxon>
        <taxon>Billgrantia</taxon>
    </lineage>
</organism>
<keyword evidence="3" id="KW-0378">Hydrolase</keyword>
<dbReference type="InterPro" id="IPR025657">
    <property type="entry name" value="RadC_JAB"/>
</dbReference>
<evidence type="ECO:0000256" key="2">
    <source>
        <dbReference type="ARBA" id="ARBA00022723"/>
    </source>
</evidence>
<evidence type="ECO:0000256" key="1">
    <source>
        <dbReference type="ARBA" id="ARBA00022670"/>
    </source>
</evidence>
<comment type="caution">
    <text evidence="7">The sequence shown here is derived from an EMBL/GenBank/DDBJ whole genome shotgun (WGS) entry which is preliminary data.</text>
</comment>
<dbReference type="PROSITE" id="PS50249">
    <property type="entry name" value="MPN"/>
    <property type="match status" value="1"/>
</dbReference>
<dbReference type="SUPFAM" id="SSF102712">
    <property type="entry name" value="JAB1/MPN domain"/>
    <property type="match status" value="1"/>
</dbReference>
<dbReference type="InterPro" id="IPR020891">
    <property type="entry name" value="UPF0758_CS"/>
</dbReference>
<dbReference type="InterPro" id="IPR037518">
    <property type="entry name" value="MPN"/>
</dbReference>
<keyword evidence="1" id="KW-0645">Protease</keyword>
<reference evidence="7 8" key="1">
    <citation type="submission" date="2020-05" db="EMBL/GenBank/DDBJ databases">
        <title>Comparative genomic analysis of denitrifying bacteria from Halomonas genus.</title>
        <authorList>
            <person name="Wang L."/>
            <person name="Shao Z."/>
        </authorList>
    </citation>
    <scope>NUCLEOTIDE SEQUENCE [LARGE SCALE GENOMIC DNA]</scope>
    <source>
        <strain evidence="7 8">A4</strain>
    </source>
</reference>
<evidence type="ECO:0000313" key="7">
    <source>
        <dbReference type="EMBL" id="MCG6659832.1"/>
    </source>
</evidence>
<keyword evidence="4" id="KW-0862">Zinc</keyword>
<accession>A0ABS9PDI5</accession>
<name>A0ABS9PDI5_9GAMM</name>
<dbReference type="PROSITE" id="PS01302">
    <property type="entry name" value="UPF0758"/>
    <property type="match status" value="1"/>
</dbReference>
<evidence type="ECO:0000256" key="4">
    <source>
        <dbReference type="ARBA" id="ARBA00022833"/>
    </source>
</evidence>
<evidence type="ECO:0000259" key="6">
    <source>
        <dbReference type="PROSITE" id="PS50249"/>
    </source>
</evidence>
<dbReference type="EMBL" id="JABFUC010000024">
    <property type="protein sequence ID" value="MCG6659832.1"/>
    <property type="molecule type" value="Genomic_DNA"/>
</dbReference>
<dbReference type="Pfam" id="PF04002">
    <property type="entry name" value="RadC"/>
    <property type="match status" value="1"/>
</dbReference>
<gene>
    <name evidence="7" type="primary">radC</name>
    <name evidence="7" type="ORF">HOP52_18980</name>
</gene>
<feature type="domain" description="MPN" evidence="6">
    <location>
        <begin position="53"/>
        <end position="175"/>
    </location>
</feature>
<proteinExistence type="predicted"/>
<dbReference type="CDD" id="cd08071">
    <property type="entry name" value="MPN_DUF2466"/>
    <property type="match status" value="1"/>
</dbReference>
<evidence type="ECO:0000256" key="3">
    <source>
        <dbReference type="ARBA" id="ARBA00022801"/>
    </source>
</evidence>
<dbReference type="Proteomes" id="UP000814385">
    <property type="component" value="Unassembled WGS sequence"/>
</dbReference>
<dbReference type="InterPro" id="IPR001405">
    <property type="entry name" value="UPF0758"/>
</dbReference>
<dbReference type="NCBIfam" id="TIGR00608">
    <property type="entry name" value="radc"/>
    <property type="match status" value="1"/>
</dbReference>
<evidence type="ECO:0000313" key="8">
    <source>
        <dbReference type="Proteomes" id="UP000814385"/>
    </source>
</evidence>
<keyword evidence="2" id="KW-0479">Metal-binding</keyword>
<evidence type="ECO:0000256" key="5">
    <source>
        <dbReference type="ARBA" id="ARBA00023049"/>
    </source>
</evidence>
<sequence>MTSAILPLPSASSPQLIAGEEPGTYRLTGDVTDAQLLHLAKMIARRKLRKGAKLTEPEKVHRCLQTLMLDYPYEVFGTLLLDTQHRLIAFDELFRGTIDAASVYPREVVKHALAHNAAAIILVHNHPSGDPEPSDADRRITQRLQDALGLVEIRVLDHIVVGHEGYTSFAERGWL</sequence>
<dbReference type="RefSeq" id="WP_238979103.1">
    <property type="nucleotide sequence ID" value="NZ_JABFUC010000024.1"/>
</dbReference>